<proteinExistence type="predicted"/>
<keyword evidence="2" id="KW-1185">Reference proteome</keyword>
<sequence length="107" mass="12255">KALNSGEYVTQPQRAHDAFRKREAMEQFLNHTVIQVVRMLSLVQVDEDPQRQRFFPGLITFCRPACLVSAPDITSVFDHESRLFPPGYAPARLCGYTAHHWTCLPAR</sequence>
<name>A0A9N7VX55_PLEPL</name>
<evidence type="ECO:0000313" key="2">
    <source>
        <dbReference type="Proteomes" id="UP001153269"/>
    </source>
</evidence>
<gene>
    <name evidence="1" type="ORF">PLEPLA_LOCUS45024</name>
</gene>
<protein>
    <submittedName>
        <fullName evidence="1">Uncharacterized protein</fullName>
    </submittedName>
</protein>
<accession>A0A9N7VX55</accession>
<dbReference type="EMBL" id="CADEAL010004330">
    <property type="protein sequence ID" value="CAB1457220.1"/>
    <property type="molecule type" value="Genomic_DNA"/>
</dbReference>
<dbReference type="Proteomes" id="UP001153269">
    <property type="component" value="Unassembled WGS sequence"/>
</dbReference>
<dbReference type="AlphaFoldDB" id="A0A9N7VX55"/>
<feature type="non-terminal residue" evidence="1">
    <location>
        <position position="107"/>
    </location>
</feature>
<reference evidence="1" key="1">
    <citation type="submission" date="2020-03" db="EMBL/GenBank/DDBJ databases">
        <authorList>
            <person name="Weist P."/>
        </authorList>
    </citation>
    <scope>NUCLEOTIDE SEQUENCE</scope>
</reference>
<evidence type="ECO:0000313" key="1">
    <source>
        <dbReference type="EMBL" id="CAB1457220.1"/>
    </source>
</evidence>
<comment type="caution">
    <text evidence="1">The sequence shown here is derived from an EMBL/GenBank/DDBJ whole genome shotgun (WGS) entry which is preliminary data.</text>
</comment>
<organism evidence="1 2">
    <name type="scientific">Pleuronectes platessa</name>
    <name type="common">European plaice</name>
    <dbReference type="NCBI Taxonomy" id="8262"/>
    <lineage>
        <taxon>Eukaryota</taxon>
        <taxon>Metazoa</taxon>
        <taxon>Chordata</taxon>
        <taxon>Craniata</taxon>
        <taxon>Vertebrata</taxon>
        <taxon>Euteleostomi</taxon>
        <taxon>Actinopterygii</taxon>
        <taxon>Neopterygii</taxon>
        <taxon>Teleostei</taxon>
        <taxon>Neoteleostei</taxon>
        <taxon>Acanthomorphata</taxon>
        <taxon>Carangaria</taxon>
        <taxon>Pleuronectiformes</taxon>
        <taxon>Pleuronectoidei</taxon>
        <taxon>Pleuronectidae</taxon>
        <taxon>Pleuronectes</taxon>
    </lineage>
</organism>